<dbReference type="InterPro" id="IPR023198">
    <property type="entry name" value="PGP-like_dom2"/>
</dbReference>
<dbReference type="PATRIC" id="fig|545697.3.peg.2209"/>
<keyword evidence="1" id="KW-0378">Hydrolase</keyword>
<dbReference type="InterPro" id="IPR023214">
    <property type="entry name" value="HAD_sf"/>
</dbReference>
<dbReference type="SFLD" id="SFLDS00003">
    <property type="entry name" value="Haloacid_Dehalogenase"/>
    <property type="match status" value="1"/>
</dbReference>
<dbReference type="PANTHER" id="PTHR43611:SF3">
    <property type="entry name" value="FLAVIN MONONUCLEOTIDE HYDROLASE 1, CHLOROPLATIC"/>
    <property type="match status" value="1"/>
</dbReference>
<proteinExistence type="predicted"/>
<evidence type="ECO:0000313" key="1">
    <source>
        <dbReference type="EMBL" id="EKY26208.1"/>
    </source>
</evidence>
<dbReference type="PRINTS" id="PR00413">
    <property type="entry name" value="HADHALOGNASE"/>
</dbReference>
<dbReference type="GO" id="GO:0016787">
    <property type="term" value="F:hydrolase activity"/>
    <property type="evidence" value="ECO:0007669"/>
    <property type="project" value="UniProtKB-KW"/>
</dbReference>
<name>L1QDZ3_9CLOT</name>
<dbReference type="eggNOG" id="COG1011">
    <property type="taxonomic scope" value="Bacteria"/>
</dbReference>
<dbReference type="Pfam" id="PF00702">
    <property type="entry name" value="Hydrolase"/>
    <property type="match status" value="1"/>
</dbReference>
<dbReference type="STRING" id="545697.HMPREF0216_02247"/>
<keyword evidence="2" id="KW-1185">Reference proteome</keyword>
<sequence>MYKNIIFDLGNVVLNYNPEEYLIKKINDKNKVEIALNNIFKSNEWKMLDRGIITEEEAKRVIKNRVIDNSEIIDLAFENWYDMLRPIEETIELINKLKKNGYKIYYLSNFHSKAFEEVTNKNKVFEEFYGGIVSFKEKLLKPEKEIYMKLLEEYNLNPEECIFIDDMLINIEGAKAVNIKGIQFISTKDLIYKLRECGVEI</sequence>
<gene>
    <name evidence="1" type="ORF">HMPREF0216_02247</name>
</gene>
<dbReference type="SFLD" id="SFLDG01129">
    <property type="entry name" value="C1.5:_HAD__Beta-PGM__Phosphata"/>
    <property type="match status" value="1"/>
</dbReference>
<dbReference type="Proteomes" id="UP000010420">
    <property type="component" value="Unassembled WGS sequence"/>
</dbReference>
<dbReference type="RefSeq" id="WP_005214011.1">
    <property type="nucleotide sequence ID" value="NZ_KB291650.1"/>
</dbReference>
<organism evidence="1 2">
    <name type="scientific">Clostridium celatum DSM 1785</name>
    <dbReference type="NCBI Taxonomy" id="545697"/>
    <lineage>
        <taxon>Bacteria</taxon>
        <taxon>Bacillati</taxon>
        <taxon>Bacillota</taxon>
        <taxon>Clostridia</taxon>
        <taxon>Eubacteriales</taxon>
        <taxon>Clostridiaceae</taxon>
        <taxon>Clostridium</taxon>
    </lineage>
</organism>
<dbReference type="Gene3D" id="3.40.50.1000">
    <property type="entry name" value="HAD superfamily/HAD-like"/>
    <property type="match status" value="1"/>
</dbReference>
<dbReference type="CDD" id="cd02603">
    <property type="entry name" value="HAD_sEH-N_like"/>
    <property type="match status" value="1"/>
</dbReference>
<dbReference type="AlphaFoldDB" id="L1QDZ3"/>
<dbReference type="NCBIfam" id="TIGR01509">
    <property type="entry name" value="HAD-SF-IA-v3"/>
    <property type="match status" value="1"/>
</dbReference>
<dbReference type="EMBL" id="AMEZ01000059">
    <property type="protein sequence ID" value="EKY26208.1"/>
    <property type="molecule type" value="Genomic_DNA"/>
</dbReference>
<dbReference type="PANTHER" id="PTHR43611">
    <property type="entry name" value="ALPHA-D-GLUCOSE 1-PHOSPHATE PHOSPHATASE"/>
    <property type="match status" value="1"/>
</dbReference>
<dbReference type="SUPFAM" id="SSF56784">
    <property type="entry name" value="HAD-like"/>
    <property type="match status" value="1"/>
</dbReference>
<accession>L1QDZ3</accession>
<comment type="caution">
    <text evidence="1">The sequence shown here is derived from an EMBL/GenBank/DDBJ whole genome shotgun (WGS) entry which is preliminary data.</text>
</comment>
<dbReference type="OrthoDB" id="9797415at2"/>
<dbReference type="InterPro" id="IPR006439">
    <property type="entry name" value="HAD-SF_hydro_IA"/>
</dbReference>
<protein>
    <submittedName>
        <fullName evidence="1">HAD hydrolase, family IA, variant 3</fullName>
    </submittedName>
</protein>
<reference evidence="1 2" key="1">
    <citation type="submission" date="2012-05" db="EMBL/GenBank/DDBJ databases">
        <authorList>
            <person name="Weinstock G."/>
            <person name="Sodergren E."/>
            <person name="Lobos E.A."/>
            <person name="Fulton L."/>
            <person name="Fulton R."/>
            <person name="Courtney L."/>
            <person name="Fronick C."/>
            <person name="O'Laughlin M."/>
            <person name="Godfrey J."/>
            <person name="Wilson R.M."/>
            <person name="Miner T."/>
            <person name="Farmer C."/>
            <person name="Delehaunty K."/>
            <person name="Cordes M."/>
            <person name="Minx P."/>
            <person name="Tomlinson C."/>
            <person name="Chen J."/>
            <person name="Wollam A."/>
            <person name="Pepin K.H."/>
            <person name="Bhonagiri V."/>
            <person name="Zhang X."/>
            <person name="Suruliraj S."/>
            <person name="Warren W."/>
            <person name="Mitreva M."/>
            <person name="Mardis E.R."/>
            <person name="Wilson R.K."/>
        </authorList>
    </citation>
    <scope>NUCLEOTIDE SEQUENCE [LARGE SCALE GENOMIC DNA]</scope>
    <source>
        <strain evidence="1 2">DSM 1785</strain>
    </source>
</reference>
<dbReference type="Gene3D" id="1.10.150.240">
    <property type="entry name" value="Putative phosphatase, domain 2"/>
    <property type="match status" value="1"/>
</dbReference>
<dbReference type="InterPro" id="IPR036412">
    <property type="entry name" value="HAD-like_sf"/>
</dbReference>
<evidence type="ECO:0000313" key="2">
    <source>
        <dbReference type="Proteomes" id="UP000010420"/>
    </source>
</evidence>
<dbReference type="HOGENOM" id="CLU_045011_9_1_9"/>